<evidence type="ECO:0000256" key="5">
    <source>
        <dbReference type="ARBA" id="ARBA00023136"/>
    </source>
</evidence>
<dbReference type="AlphaFoldDB" id="A0A8J4DP41"/>
<dbReference type="Proteomes" id="UP000619260">
    <property type="component" value="Unassembled WGS sequence"/>
</dbReference>
<dbReference type="NCBIfam" id="TIGR03954">
    <property type="entry name" value="integ_memb_HG"/>
    <property type="match status" value="1"/>
</dbReference>
<keyword evidence="4 6" id="KW-1133">Transmembrane helix</keyword>
<dbReference type="Pfam" id="PF12823">
    <property type="entry name" value="DUF3817"/>
    <property type="match status" value="1"/>
</dbReference>
<evidence type="ECO:0000256" key="1">
    <source>
        <dbReference type="ARBA" id="ARBA00004651"/>
    </source>
</evidence>
<evidence type="ECO:0000256" key="6">
    <source>
        <dbReference type="SAM" id="Phobius"/>
    </source>
</evidence>
<proteinExistence type="predicted"/>
<feature type="transmembrane region" description="Helical" evidence="6">
    <location>
        <begin position="17"/>
        <end position="34"/>
    </location>
</feature>
<keyword evidence="3 6" id="KW-0812">Transmembrane</keyword>
<reference evidence="8" key="1">
    <citation type="submission" date="2021-01" db="EMBL/GenBank/DDBJ databases">
        <title>Whole genome shotgun sequence of Virgisporangium aliadipatigenens NBRC 105644.</title>
        <authorList>
            <person name="Komaki H."/>
            <person name="Tamura T."/>
        </authorList>
    </citation>
    <scope>NUCLEOTIDE SEQUENCE</scope>
    <source>
        <strain evidence="8">NBRC 105644</strain>
    </source>
</reference>
<evidence type="ECO:0000313" key="9">
    <source>
        <dbReference type="Proteomes" id="UP000619260"/>
    </source>
</evidence>
<protein>
    <recommendedName>
        <fullName evidence="7">DUF3817 domain-containing protein</fullName>
    </recommendedName>
</protein>
<accession>A0A8J4DP41</accession>
<dbReference type="EMBL" id="BOPF01000004">
    <property type="protein sequence ID" value="GIJ44501.1"/>
    <property type="molecule type" value="Genomic_DNA"/>
</dbReference>
<organism evidence="8 9">
    <name type="scientific">Virgisporangium aliadipatigenens</name>
    <dbReference type="NCBI Taxonomy" id="741659"/>
    <lineage>
        <taxon>Bacteria</taxon>
        <taxon>Bacillati</taxon>
        <taxon>Actinomycetota</taxon>
        <taxon>Actinomycetes</taxon>
        <taxon>Micromonosporales</taxon>
        <taxon>Micromonosporaceae</taxon>
        <taxon>Virgisporangium</taxon>
    </lineage>
</organism>
<dbReference type="InterPro" id="IPR023845">
    <property type="entry name" value="DUF3817_TM"/>
</dbReference>
<feature type="domain" description="DUF3817" evidence="7">
    <location>
        <begin position="7"/>
        <end position="94"/>
    </location>
</feature>
<feature type="transmembrane region" description="Helical" evidence="6">
    <location>
        <begin position="69"/>
        <end position="88"/>
    </location>
</feature>
<dbReference type="RefSeq" id="WP_203898077.1">
    <property type="nucleotide sequence ID" value="NZ_BOPF01000004.1"/>
</dbReference>
<dbReference type="PANTHER" id="PTHR40077:SF1">
    <property type="entry name" value="MEMBRANE PROTEIN"/>
    <property type="match status" value="1"/>
</dbReference>
<evidence type="ECO:0000256" key="2">
    <source>
        <dbReference type="ARBA" id="ARBA00022475"/>
    </source>
</evidence>
<comment type="caution">
    <text evidence="8">The sequence shown here is derived from an EMBL/GenBank/DDBJ whole genome shotgun (WGS) entry which is preliminary data.</text>
</comment>
<gene>
    <name evidence="8" type="ORF">Val02_13870</name>
</gene>
<dbReference type="PANTHER" id="PTHR40077">
    <property type="entry name" value="MEMBRANE PROTEIN-RELATED"/>
    <property type="match status" value="1"/>
</dbReference>
<keyword evidence="2" id="KW-1003">Cell membrane</keyword>
<evidence type="ECO:0000256" key="3">
    <source>
        <dbReference type="ARBA" id="ARBA00022692"/>
    </source>
</evidence>
<evidence type="ECO:0000256" key="4">
    <source>
        <dbReference type="ARBA" id="ARBA00022989"/>
    </source>
</evidence>
<keyword evidence="9" id="KW-1185">Reference proteome</keyword>
<keyword evidence="5 6" id="KW-0472">Membrane</keyword>
<comment type="subcellular location">
    <subcellularLocation>
        <location evidence="1">Cell membrane</location>
        <topology evidence="1">Multi-pass membrane protein</topology>
    </subcellularLocation>
</comment>
<evidence type="ECO:0000259" key="7">
    <source>
        <dbReference type="Pfam" id="PF12823"/>
    </source>
</evidence>
<feature type="transmembrane region" description="Helical" evidence="6">
    <location>
        <begin position="46"/>
        <end position="63"/>
    </location>
</feature>
<name>A0A8J4DP41_9ACTN</name>
<sequence length="97" mass="10853">MLRDSARVFRWTAVAEAFSWAGLLVGMFFKYVVIQNPIGVQIFGRVHGALFMAYLGALVWVAVSHRWGLWRTVVGAAAAIPPFTSVVFERWTARKPA</sequence>
<evidence type="ECO:0000313" key="8">
    <source>
        <dbReference type="EMBL" id="GIJ44501.1"/>
    </source>
</evidence>
<dbReference type="GO" id="GO:0005886">
    <property type="term" value="C:plasma membrane"/>
    <property type="evidence" value="ECO:0007669"/>
    <property type="project" value="UniProtKB-SubCell"/>
</dbReference>